<evidence type="ECO:0000256" key="2">
    <source>
        <dbReference type="SAM" id="Phobius"/>
    </source>
</evidence>
<dbReference type="Proteomes" id="UP001374579">
    <property type="component" value="Unassembled WGS sequence"/>
</dbReference>
<feature type="compositionally biased region" description="Low complexity" evidence="1">
    <location>
        <begin position="212"/>
        <end position="223"/>
    </location>
</feature>
<feature type="region of interest" description="Disordered" evidence="1">
    <location>
        <begin position="180"/>
        <end position="229"/>
    </location>
</feature>
<sequence length="229" mass="24683">MLFTRPKEQSDNESAVCNQWKDEAEIALFNKLETKVPGLKAVIIKSLRVGSIVIDYETVIDEETHPDSALDLAMALVDLAKGQLTIDNQAAALKLTVEELKVDLSTSPCDVFKTVTTCPAQQECQMKEGSPSCQALPQYSGAEDDRPLYLTVGSIVALSAVMVFVTVCVRRRCASAKKDAPETAPAGNTFNDASGKLQGSWPANSSSVAPGSSLSNSRNLWRLYTPGQQ</sequence>
<evidence type="ECO:0000313" key="4">
    <source>
        <dbReference type="Proteomes" id="UP001374579"/>
    </source>
</evidence>
<evidence type="ECO:0000256" key="1">
    <source>
        <dbReference type="SAM" id="MobiDB-lite"/>
    </source>
</evidence>
<reference evidence="3 4" key="1">
    <citation type="submission" date="2024-02" db="EMBL/GenBank/DDBJ databases">
        <title>Chromosome-scale genome assembly of the rough periwinkle Littorina saxatilis.</title>
        <authorList>
            <person name="De Jode A."/>
            <person name="Faria R."/>
            <person name="Formenti G."/>
            <person name="Sims Y."/>
            <person name="Smith T.P."/>
            <person name="Tracey A."/>
            <person name="Wood J.M.D."/>
            <person name="Zagrodzka Z.B."/>
            <person name="Johannesson K."/>
            <person name="Butlin R.K."/>
            <person name="Leder E.H."/>
        </authorList>
    </citation>
    <scope>NUCLEOTIDE SEQUENCE [LARGE SCALE GENOMIC DNA]</scope>
    <source>
        <strain evidence="3">Snail1</strain>
        <tissue evidence="3">Muscle</tissue>
    </source>
</reference>
<name>A0AAN9G283_9CAEN</name>
<evidence type="ECO:0008006" key="5">
    <source>
        <dbReference type="Google" id="ProtNLM"/>
    </source>
</evidence>
<comment type="caution">
    <text evidence="3">The sequence shown here is derived from an EMBL/GenBank/DDBJ whole genome shotgun (WGS) entry which is preliminary data.</text>
</comment>
<proteinExistence type="predicted"/>
<dbReference type="AlphaFoldDB" id="A0AAN9G283"/>
<protein>
    <recommendedName>
        <fullName evidence="5">SEA domain-containing protein</fullName>
    </recommendedName>
</protein>
<feature type="compositionally biased region" description="Polar residues" evidence="1">
    <location>
        <begin position="201"/>
        <end position="210"/>
    </location>
</feature>
<keyword evidence="2" id="KW-1133">Transmembrane helix</keyword>
<accession>A0AAN9G283</accession>
<keyword evidence="2" id="KW-0812">Transmembrane</keyword>
<keyword evidence="2" id="KW-0472">Membrane</keyword>
<feature type="transmembrane region" description="Helical" evidence="2">
    <location>
        <begin position="148"/>
        <end position="169"/>
    </location>
</feature>
<gene>
    <name evidence="3" type="ORF">V1264_008369</name>
</gene>
<evidence type="ECO:0000313" key="3">
    <source>
        <dbReference type="EMBL" id="KAK7092656.1"/>
    </source>
</evidence>
<keyword evidence="4" id="KW-1185">Reference proteome</keyword>
<organism evidence="3 4">
    <name type="scientific">Littorina saxatilis</name>
    <dbReference type="NCBI Taxonomy" id="31220"/>
    <lineage>
        <taxon>Eukaryota</taxon>
        <taxon>Metazoa</taxon>
        <taxon>Spiralia</taxon>
        <taxon>Lophotrochozoa</taxon>
        <taxon>Mollusca</taxon>
        <taxon>Gastropoda</taxon>
        <taxon>Caenogastropoda</taxon>
        <taxon>Littorinimorpha</taxon>
        <taxon>Littorinoidea</taxon>
        <taxon>Littorinidae</taxon>
        <taxon>Littorina</taxon>
    </lineage>
</organism>
<dbReference type="EMBL" id="JBAMIC010000021">
    <property type="protein sequence ID" value="KAK7092656.1"/>
    <property type="molecule type" value="Genomic_DNA"/>
</dbReference>